<keyword evidence="3" id="KW-0675">Receptor</keyword>
<comment type="caution">
    <text evidence="7">The sequence shown here is derived from an EMBL/GenBank/DDBJ whole genome shotgun (WGS) entry which is preliminary data.</text>
</comment>
<dbReference type="PANTHER" id="PTHR24248">
    <property type="entry name" value="ADRENERGIC RECEPTOR-RELATED G-PROTEIN COUPLED RECEPTOR"/>
    <property type="match status" value="1"/>
</dbReference>
<evidence type="ECO:0000256" key="1">
    <source>
        <dbReference type="ARBA" id="ARBA00004141"/>
    </source>
</evidence>
<evidence type="ECO:0000313" key="8">
    <source>
        <dbReference type="Proteomes" id="UP001054945"/>
    </source>
</evidence>
<comment type="subcellular location">
    <subcellularLocation>
        <location evidence="1">Membrane</location>
        <topology evidence="1">Multi-pass membrane protein</topology>
    </subcellularLocation>
</comment>
<keyword evidence="8" id="KW-1185">Reference proteome</keyword>
<protein>
    <submittedName>
        <fullName evidence="7">Uncharacterized protein</fullName>
    </submittedName>
</protein>
<dbReference type="Gene3D" id="1.10.1220.70">
    <property type="match status" value="1"/>
</dbReference>
<keyword evidence="6" id="KW-0472">Membrane</keyword>
<dbReference type="EMBL" id="BPLR01018137">
    <property type="protein sequence ID" value="GIY97235.1"/>
    <property type="molecule type" value="Genomic_DNA"/>
</dbReference>
<dbReference type="PANTHER" id="PTHR24248:SF174">
    <property type="entry name" value="TYRAMINE_OCTOPAMINE RECEPTOR"/>
    <property type="match status" value="1"/>
</dbReference>
<evidence type="ECO:0000256" key="5">
    <source>
        <dbReference type="ARBA" id="ARBA00023224"/>
    </source>
</evidence>
<keyword evidence="4" id="KW-0325">Glycoprotein</keyword>
<dbReference type="SUPFAM" id="SSF81321">
    <property type="entry name" value="Family A G protein-coupled receptor-like"/>
    <property type="match status" value="1"/>
</dbReference>
<evidence type="ECO:0000256" key="3">
    <source>
        <dbReference type="ARBA" id="ARBA00023170"/>
    </source>
</evidence>
<name>A0AAV4XST3_CAEEX</name>
<evidence type="ECO:0000256" key="2">
    <source>
        <dbReference type="ARBA" id="ARBA00023040"/>
    </source>
</evidence>
<keyword evidence="2" id="KW-0297">G-protein coupled receptor</keyword>
<feature type="transmembrane region" description="Helical" evidence="6">
    <location>
        <begin position="50"/>
        <end position="69"/>
    </location>
</feature>
<accession>A0AAV4XST3</accession>
<reference evidence="7 8" key="1">
    <citation type="submission" date="2021-06" db="EMBL/GenBank/DDBJ databases">
        <title>Caerostris extrusa draft genome.</title>
        <authorList>
            <person name="Kono N."/>
            <person name="Arakawa K."/>
        </authorList>
    </citation>
    <scope>NUCLEOTIDE SEQUENCE [LARGE SCALE GENOMIC DNA]</scope>
</reference>
<dbReference type="AlphaFoldDB" id="A0AAV4XST3"/>
<organism evidence="7 8">
    <name type="scientific">Caerostris extrusa</name>
    <name type="common">Bark spider</name>
    <name type="synonym">Caerostris bankana</name>
    <dbReference type="NCBI Taxonomy" id="172846"/>
    <lineage>
        <taxon>Eukaryota</taxon>
        <taxon>Metazoa</taxon>
        <taxon>Ecdysozoa</taxon>
        <taxon>Arthropoda</taxon>
        <taxon>Chelicerata</taxon>
        <taxon>Arachnida</taxon>
        <taxon>Araneae</taxon>
        <taxon>Araneomorphae</taxon>
        <taxon>Entelegynae</taxon>
        <taxon>Araneoidea</taxon>
        <taxon>Araneidae</taxon>
        <taxon>Caerostris</taxon>
    </lineage>
</organism>
<dbReference type="GO" id="GO:0004930">
    <property type="term" value="F:G protein-coupled receptor activity"/>
    <property type="evidence" value="ECO:0007669"/>
    <property type="project" value="UniProtKB-KW"/>
</dbReference>
<evidence type="ECO:0000256" key="4">
    <source>
        <dbReference type="ARBA" id="ARBA00023180"/>
    </source>
</evidence>
<evidence type="ECO:0000313" key="7">
    <source>
        <dbReference type="EMBL" id="GIY97235.1"/>
    </source>
</evidence>
<evidence type="ECO:0000256" key="6">
    <source>
        <dbReference type="SAM" id="Phobius"/>
    </source>
</evidence>
<dbReference type="GO" id="GO:0005886">
    <property type="term" value="C:plasma membrane"/>
    <property type="evidence" value="ECO:0007669"/>
    <property type="project" value="TreeGrafter"/>
</dbReference>
<sequence>MPSVSGRKPKPPKQSASLWEVSFCAGFRSLLCTSSWDSANFAFPEVLFKVFFYLGYCNSALNPIIYGIISKDFRAAF</sequence>
<gene>
    <name evidence="7" type="ORF">CEXT_170041</name>
</gene>
<keyword evidence="6" id="KW-0812">Transmembrane</keyword>
<keyword evidence="5" id="KW-0807">Transducer</keyword>
<dbReference type="Proteomes" id="UP001054945">
    <property type="component" value="Unassembled WGS sequence"/>
</dbReference>
<keyword evidence="6" id="KW-1133">Transmembrane helix</keyword>
<proteinExistence type="predicted"/>